<evidence type="ECO:0000256" key="2">
    <source>
        <dbReference type="ARBA" id="ARBA00022617"/>
    </source>
</evidence>
<dbReference type="PANTHER" id="PTHR10978">
    <property type="entry name" value="SUCCINATE DEHYDROGENASE CYTOCHROME B560 SUBUNIT"/>
    <property type="match status" value="1"/>
</dbReference>
<dbReference type="GO" id="GO:0005739">
    <property type="term" value="C:mitochondrion"/>
    <property type="evidence" value="ECO:0007669"/>
    <property type="project" value="GOC"/>
</dbReference>
<accession>A0A2H1WNM7</accession>
<dbReference type="CDD" id="cd03499">
    <property type="entry name" value="SQR_TypeC_SdhC"/>
    <property type="match status" value="1"/>
</dbReference>
<evidence type="ECO:0000256" key="6">
    <source>
        <dbReference type="ARBA" id="ARBA00023004"/>
    </source>
</evidence>
<dbReference type="InterPro" id="IPR034804">
    <property type="entry name" value="SQR/QFR_C/D"/>
</dbReference>
<name>A0A2H1WNM7_SPOFR</name>
<keyword evidence="4" id="KW-0479">Metal-binding</keyword>
<keyword evidence="5 8" id="KW-1133">Transmembrane helix</keyword>
<keyword evidence="6" id="KW-0408">Iron</keyword>
<feature type="transmembrane region" description="Helical" evidence="8">
    <location>
        <begin position="184"/>
        <end position="205"/>
    </location>
</feature>
<dbReference type="SUPFAM" id="SSF81343">
    <property type="entry name" value="Fumarate reductase respiratory complex transmembrane subunits"/>
    <property type="match status" value="1"/>
</dbReference>
<dbReference type="Gene3D" id="1.20.1300.10">
    <property type="entry name" value="Fumarate reductase/succinate dehydrogenase, transmembrane subunit"/>
    <property type="match status" value="1"/>
</dbReference>
<evidence type="ECO:0000313" key="9">
    <source>
        <dbReference type="EMBL" id="SOQ54671.1"/>
    </source>
</evidence>
<evidence type="ECO:0000256" key="8">
    <source>
        <dbReference type="SAM" id="Phobius"/>
    </source>
</evidence>
<dbReference type="InterPro" id="IPR000701">
    <property type="entry name" value="SuccDH_FuR_B_TM-su"/>
</dbReference>
<dbReference type="GO" id="GO:0046872">
    <property type="term" value="F:metal ion binding"/>
    <property type="evidence" value="ECO:0007669"/>
    <property type="project" value="UniProtKB-KW"/>
</dbReference>
<keyword evidence="7 8" id="KW-0472">Membrane</keyword>
<dbReference type="InterPro" id="IPR014314">
    <property type="entry name" value="Succ_DH_cytb556"/>
</dbReference>
<evidence type="ECO:0000256" key="3">
    <source>
        <dbReference type="ARBA" id="ARBA00022692"/>
    </source>
</evidence>
<dbReference type="EMBL" id="ODYU01009927">
    <property type="protein sequence ID" value="SOQ54671.1"/>
    <property type="molecule type" value="Genomic_DNA"/>
</dbReference>
<evidence type="ECO:0000256" key="4">
    <source>
        <dbReference type="ARBA" id="ARBA00022723"/>
    </source>
</evidence>
<dbReference type="GO" id="GO:0006099">
    <property type="term" value="P:tricarboxylic acid cycle"/>
    <property type="evidence" value="ECO:0007669"/>
    <property type="project" value="InterPro"/>
</dbReference>
<feature type="transmembrane region" description="Helical" evidence="8">
    <location>
        <begin position="145"/>
        <end position="163"/>
    </location>
</feature>
<sequence length="206" mass="23022">MGRLDRSDPTASQKTDVKQRLRCVSLCECGYRIPNYNVKNVMSGLLRMSPGLLNFVSYRYKGHEIKFTPYVKPPPIDLDHKNMAVNRPMSPHLTVYAPTVPSMTSIAQRATGCVLTFYALSLAIGALFLSNGVETYVSMIQSLKLGYMTTVAIKLVLGFPFAYHYFNAMRYIIWNMARMLDMKSVYQTASQAAIAAVVLAVVFALI</sequence>
<evidence type="ECO:0000256" key="7">
    <source>
        <dbReference type="ARBA" id="ARBA00023136"/>
    </source>
</evidence>
<dbReference type="AlphaFoldDB" id="A0A2H1WNM7"/>
<dbReference type="GO" id="GO:0006121">
    <property type="term" value="P:mitochondrial electron transport, succinate to ubiquinone"/>
    <property type="evidence" value="ECO:0007669"/>
    <property type="project" value="TreeGrafter"/>
</dbReference>
<keyword evidence="3 8" id="KW-0812">Transmembrane</keyword>
<evidence type="ECO:0000256" key="5">
    <source>
        <dbReference type="ARBA" id="ARBA00022989"/>
    </source>
</evidence>
<feature type="transmembrane region" description="Helical" evidence="8">
    <location>
        <begin position="112"/>
        <end position="133"/>
    </location>
</feature>
<dbReference type="GO" id="GO:0009055">
    <property type="term" value="F:electron transfer activity"/>
    <property type="evidence" value="ECO:0007669"/>
    <property type="project" value="InterPro"/>
</dbReference>
<dbReference type="GO" id="GO:0016020">
    <property type="term" value="C:membrane"/>
    <property type="evidence" value="ECO:0007669"/>
    <property type="project" value="UniProtKB-SubCell"/>
</dbReference>
<comment type="subcellular location">
    <subcellularLocation>
        <location evidence="1">Membrane</location>
    </subcellularLocation>
</comment>
<keyword evidence="2" id="KW-0349">Heme</keyword>
<proteinExistence type="predicted"/>
<dbReference type="PANTHER" id="PTHR10978:SF5">
    <property type="entry name" value="SUCCINATE DEHYDROGENASE CYTOCHROME B560 SUBUNIT, MITOCHONDRIAL"/>
    <property type="match status" value="1"/>
</dbReference>
<evidence type="ECO:0000256" key="1">
    <source>
        <dbReference type="ARBA" id="ARBA00004370"/>
    </source>
</evidence>
<dbReference type="NCBIfam" id="TIGR02970">
    <property type="entry name" value="succ_dehyd_cytB"/>
    <property type="match status" value="1"/>
</dbReference>
<protein>
    <submittedName>
        <fullName evidence="9">SFRICE_007455</fullName>
    </submittedName>
</protein>
<gene>
    <name evidence="9" type="ORF">SFRICE_007455</name>
</gene>
<dbReference type="Pfam" id="PF01127">
    <property type="entry name" value="Sdh_cyt"/>
    <property type="match status" value="1"/>
</dbReference>
<reference evidence="9" key="1">
    <citation type="submission" date="2016-07" db="EMBL/GenBank/DDBJ databases">
        <authorList>
            <person name="Bretaudeau A."/>
        </authorList>
    </citation>
    <scope>NUCLEOTIDE SEQUENCE</scope>
    <source>
        <strain evidence="9">Rice</strain>
        <tissue evidence="9">Whole body</tissue>
    </source>
</reference>
<organism evidence="9">
    <name type="scientific">Spodoptera frugiperda</name>
    <name type="common">Fall armyworm</name>
    <dbReference type="NCBI Taxonomy" id="7108"/>
    <lineage>
        <taxon>Eukaryota</taxon>
        <taxon>Metazoa</taxon>
        <taxon>Ecdysozoa</taxon>
        <taxon>Arthropoda</taxon>
        <taxon>Hexapoda</taxon>
        <taxon>Insecta</taxon>
        <taxon>Pterygota</taxon>
        <taxon>Neoptera</taxon>
        <taxon>Endopterygota</taxon>
        <taxon>Lepidoptera</taxon>
        <taxon>Glossata</taxon>
        <taxon>Ditrysia</taxon>
        <taxon>Noctuoidea</taxon>
        <taxon>Noctuidae</taxon>
        <taxon>Amphipyrinae</taxon>
        <taxon>Spodoptera</taxon>
    </lineage>
</organism>